<keyword evidence="6 10" id="KW-0648">Protein biosynthesis</keyword>
<evidence type="ECO:0000256" key="1">
    <source>
        <dbReference type="ARBA" id="ARBA00013169"/>
    </source>
</evidence>
<evidence type="ECO:0000313" key="13">
    <source>
        <dbReference type="EMBL" id="KKU44381.1"/>
    </source>
</evidence>
<dbReference type="SUPFAM" id="SSF47323">
    <property type="entry name" value="Anticodon-binding domain of a subclass of class I aminoacyl-tRNA synthetases"/>
    <property type="match status" value="1"/>
</dbReference>
<dbReference type="NCBIfam" id="TIGR00422">
    <property type="entry name" value="valS"/>
    <property type="match status" value="1"/>
</dbReference>
<dbReference type="GO" id="GO:0005829">
    <property type="term" value="C:cytosol"/>
    <property type="evidence" value="ECO:0007669"/>
    <property type="project" value="TreeGrafter"/>
</dbReference>
<evidence type="ECO:0000259" key="12">
    <source>
        <dbReference type="Pfam" id="PF08264"/>
    </source>
</evidence>
<accession>A0A0G1QHD2</accession>
<evidence type="ECO:0000256" key="2">
    <source>
        <dbReference type="ARBA" id="ARBA00022490"/>
    </source>
</evidence>
<dbReference type="Gene3D" id="1.10.730.10">
    <property type="entry name" value="Isoleucyl-tRNA Synthetase, Domain 1"/>
    <property type="match status" value="1"/>
</dbReference>
<dbReference type="CDD" id="cd00817">
    <property type="entry name" value="ValRS_core"/>
    <property type="match status" value="1"/>
</dbReference>
<dbReference type="NCBIfam" id="NF004349">
    <property type="entry name" value="PRK05729.1"/>
    <property type="match status" value="1"/>
</dbReference>
<reference evidence="13 14" key="1">
    <citation type="journal article" date="2015" name="Nature">
        <title>rRNA introns, odd ribosomes, and small enigmatic genomes across a large radiation of phyla.</title>
        <authorList>
            <person name="Brown C.T."/>
            <person name="Hug L.A."/>
            <person name="Thomas B.C."/>
            <person name="Sharon I."/>
            <person name="Castelle C.J."/>
            <person name="Singh A."/>
            <person name="Wilkins M.J."/>
            <person name="Williams K.H."/>
            <person name="Banfield J.F."/>
        </authorList>
    </citation>
    <scope>NUCLEOTIDE SEQUENCE [LARGE SCALE GENOMIC DNA]</scope>
</reference>
<evidence type="ECO:0000256" key="5">
    <source>
        <dbReference type="ARBA" id="ARBA00022840"/>
    </source>
</evidence>
<dbReference type="EC" id="6.1.1.9" evidence="1 9"/>
<dbReference type="GO" id="GO:0005524">
    <property type="term" value="F:ATP binding"/>
    <property type="evidence" value="ECO:0007669"/>
    <property type="project" value="UniProtKB-KW"/>
</dbReference>
<dbReference type="InterPro" id="IPR009080">
    <property type="entry name" value="tRNAsynth_Ia_anticodon-bd"/>
</dbReference>
<comment type="similarity">
    <text evidence="10">Belongs to the class-I aminoacyl-tRNA synthetase family.</text>
</comment>
<dbReference type="PANTHER" id="PTHR11946:SF93">
    <property type="entry name" value="VALINE--TRNA LIGASE, CHLOROPLASTIC_MITOCHONDRIAL 2"/>
    <property type="match status" value="1"/>
</dbReference>
<dbReference type="Gene3D" id="3.40.50.620">
    <property type="entry name" value="HUPs"/>
    <property type="match status" value="2"/>
</dbReference>
<evidence type="ECO:0000256" key="9">
    <source>
        <dbReference type="NCBIfam" id="TIGR00422"/>
    </source>
</evidence>
<dbReference type="Pfam" id="PF08264">
    <property type="entry name" value="Anticodon_1"/>
    <property type="match status" value="1"/>
</dbReference>
<evidence type="ECO:0000259" key="11">
    <source>
        <dbReference type="Pfam" id="PF00133"/>
    </source>
</evidence>
<feature type="domain" description="Methionyl/Valyl/Leucyl/Isoleucyl-tRNA synthetase anticodon-binding" evidence="12">
    <location>
        <begin position="657"/>
        <end position="743"/>
    </location>
</feature>
<dbReference type="GO" id="GO:0002161">
    <property type="term" value="F:aminoacyl-tRNA deacylase activity"/>
    <property type="evidence" value="ECO:0007669"/>
    <property type="project" value="InterPro"/>
</dbReference>
<dbReference type="InterPro" id="IPR001412">
    <property type="entry name" value="aa-tRNA-synth_I_CS"/>
</dbReference>
<keyword evidence="7 10" id="KW-0030">Aminoacyl-tRNA synthetase</keyword>
<evidence type="ECO:0000256" key="6">
    <source>
        <dbReference type="ARBA" id="ARBA00022917"/>
    </source>
</evidence>
<dbReference type="InterPro" id="IPR002303">
    <property type="entry name" value="Valyl-tRNA_ligase"/>
</dbReference>
<evidence type="ECO:0000313" key="14">
    <source>
        <dbReference type="Proteomes" id="UP000034487"/>
    </source>
</evidence>
<evidence type="ECO:0000256" key="7">
    <source>
        <dbReference type="ARBA" id="ARBA00023146"/>
    </source>
</evidence>
<evidence type="ECO:0000256" key="10">
    <source>
        <dbReference type="RuleBase" id="RU363035"/>
    </source>
</evidence>
<keyword evidence="5 10" id="KW-0067">ATP-binding</keyword>
<dbReference type="PATRIC" id="fig|1618335.3.peg.98"/>
<keyword evidence="4 10" id="KW-0547">Nucleotide-binding</keyword>
<dbReference type="Pfam" id="PF00133">
    <property type="entry name" value="tRNA-synt_1"/>
    <property type="match status" value="1"/>
</dbReference>
<keyword evidence="3 10" id="KW-0436">Ligase</keyword>
<organism evidence="13 14">
    <name type="scientific">Berkelbacteria bacterium GW2011_GWA2_46_7</name>
    <dbReference type="NCBI Taxonomy" id="1618335"/>
    <lineage>
        <taxon>Bacteria</taxon>
        <taxon>Candidatus Berkelbacteria</taxon>
    </lineage>
</organism>
<dbReference type="InterPro" id="IPR014729">
    <property type="entry name" value="Rossmann-like_a/b/a_fold"/>
</dbReference>
<protein>
    <recommendedName>
        <fullName evidence="1 9">Valine--tRNA ligase</fullName>
        <ecNumber evidence="1 9">6.1.1.9</ecNumber>
    </recommendedName>
</protein>
<comment type="catalytic activity">
    <reaction evidence="8">
        <text>tRNA(Val) + L-valine + ATP = L-valyl-tRNA(Val) + AMP + diphosphate</text>
        <dbReference type="Rhea" id="RHEA:10704"/>
        <dbReference type="Rhea" id="RHEA-COMP:9672"/>
        <dbReference type="Rhea" id="RHEA-COMP:9708"/>
        <dbReference type="ChEBI" id="CHEBI:30616"/>
        <dbReference type="ChEBI" id="CHEBI:33019"/>
        <dbReference type="ChEBI" id="CHEBI:57762"/>
        <dbReference type="ChEBI" id="CHEBI:78442"/>
        <dbReference type="ChEBI" id="CHEBI:78537"/>
        <dbReference type="ChEBI" id="CHEBI:456215"/>
        <dbReference type="EC" id="6.1.1.9"/>
    </reaction>
</comment>
<dbReference type="GO" id="GO:0006438">
    <property type="term" value="P:valyl-tRNA aminoacylation"/>
    <property type="evidence" value="ECO:0007669"/>
    <property type="project" value="UniProtKB-UniRule"/>
</dbReference>
<dbReference type="InterPro" id="IPR013155">
    <property type="entry name" value="M/V/L/I-tRNA-synth_anticd-bd"/>
</dbReference>
<name>A0A0G1QHD2_9BACT</name>
<dbReference type="AlphaFoldDB" id="A0A0G1QHD2"/>
<dbReference type="PRINTS" id="PR00986">
    <property type="entry name" value="TRNASYNTHVAL"/>
</dbReference>
<dbReference type="PANTHER" id="PTHR11946">
    <property type="entry name" value="VALYL-TRNA SYNTHETASES"/>
    <property type="match status" value="1"/>
</dbReference>
<dbReference type="InterPro" id="IPR009008">
    <property type="entry name" value="Val/Leu/Ile-tRNA-synth_edit"/>
</dbReference>
<feature type="domain" description="Aminoacyl-tRNA synthetase class Ia" evidence="11">
    <location>
        <begin position="16"/>
        <end position="582"/>
    </location>
</feature>
<proteinExistence type="inferred from homology"/>
<evidence type="ECO:0000256" key="8">
    <source>
        <dbReference type="ARBA" id="ARBA00047552"/>
    </source>
</evidence>
<evidence type="ECO:0000256" key="3">
    <source>
        <dbReference type="ARBA" id="ARBA00022598"/>
    </source>
</evidence>
<evidence type="ECO:0000256" key="4">
    <source>
        <dbReference type="ARBA" id="ARBA00022741"/>
    </source>
</evidence>
<dbReference type="Proteomes" id="UP000034487">
    <property type="component" value="Unassembled WGS sequence"/>
</dbReference>
<gene>
    <name evidence="13" type="ORF">UX60_C0007G0005</name>
</gene>
<dbReference type="PROSITE" id="PS00178">
    <property type="entry name" value="AA_TRNA_LIGASE_I"/>
    <property type="match status" value="1"/>
</dbReference>
<sequence length="749" mass="86287">MKEIPTRYDHTKEPDIYARWEAEGQFVPTGKGEPYSIVIPPPNVTGDLHLGHALTYGIQDTIARHQRRLGKDVLVLPGMDHAAIAVQALVEKKIQKEKGLSRSQIGREKFLEEVWEWIRHYMPRMRTSLEWLGLSADWDRFRFTMDEHSKLAVRTAFVRLYEKGLIYKSELIINWDPKMQTTISDDEIEYVEETTPFYTFKFGPFEISTARPETKFGDKYIVMHPQDKRYSKYKDGDTFECEWINGKITATVIKDEAVDPEFGTGVMTITPWHDKTDFEIATRHELDKVQVIDQFGKLLPIAGEFAGRKIDEARKDIAQKLADKGLLVRIDEGYRHRIAVSYRGGGKIEPQILPQWFMKATAVKEQAVKAVKSGEIKFTPKNLEKLYFHWLKNLHDWCISRQLWWGHELPVFYCVKNRSEVKGQKSKVKSIEDFVVALEKPKVCPICGDCEMKQDEDVLDTWFSSGLWPFSTLGWPAYAEASAGKPATDVASADKSNDYERYYPTSFLETGSDIIFFWVARMIMLSEALTDKIPFKQVYFHGFVLDEKGEKMSKSKGNVMDPMVMIDKYGSDALRMSLLGGNSPGTPQRYSEQKIIKYRNFATKVWNASRFVAEATADQPSAISHQLRAGAKSNADSRKLKAESWVLPSTLDHTEEEFFKKLDRLEQKNEKNFTALKLSVALEELYEFFWHDFADQFLEYEKSAIREAESPERVEQAKSCLLVALKRQLTMLADFAPFLIDSIQREMLG</sequence>
<dbReference type="EMBL" id="LCMV01000007">
    <property type="protein sequence ID" value="KKU44381.1"/>
    <property type="molecule type" value="Genomic_DNA"/>
</dbReference>
<dbReference type="InterPro" id="IPR002300">
    <property type="entry name" value="aa-tRNA-synth_Ia"/>
</dbReference>
<dbReference type="SUPFAM" id="SSF50677">
    <property type="entry name" value="ValRS/IleRS/LeuRS editing domain"/>
    <property type="match status" value="1"/>
</dbReference>
<keyword evidence="2" id="KW-0963">Cytoplasm</keyword>
<dbReference type="SUPFAM" id="SSF52374">
    <property type="entry name" value="Nucleotidylyl transferase"/>
    <property type="match status" value="1"/>
</dbReference>
<dbReference type="GO" id="GO:0004832">
    <property type="term" value="F:valine-tRNA ligase activity"/>
    <property type="evidence" value="ECO:0007669"/>
    <property type="project" value="UniProtKB-UniRule"/>
</dbReference>
<comment type="caution">
    <text evidence="13">The sequence shown here is derived from an EMBL/GenBank/DDBJ whole genome shotgun (WGS) entry which is preliminary data.</text>
</comment>